<sequence>MGERDGDARVLTIITLFFVCIVVGGVFLGLYLFRPKTETPSWFYLAGIVLEAIPWGFWLLGYLYYWLRPRPACNPPKGFTPRVNSTAVAPEPAPARHPQSPVKDSPHSRDNDDNERRHVRFGAVIVMGNEEQNGHQSGVEGHNNNALGNTEGGGDHSHSNTGSTSSTLNDQDLSITSRESETPLTGVSSCK</sequence>
<keyword evidence="2" id="KW-0472">Membrane</keyword>
<feature type="compositionally biased region" description="Polar residues" evidence="1">
    <location>
        <begin position="171"/>
        <end position="191"/>
    </location>
</feature>
<evidence type="ECO:0000256" key="2">
    <source>
        <dbReference type="SAM" id="Phobius"/>
    </source>
</evidence>
<feature type="region of interest" description="Disordered" evidence="1">
    <location>
        <begin position="133"/>
        <end position="191"/>
    </location>
</feature>
<reference evidence="3" key="1">
    <citation type="submission" date="2013-07" db="EMBL/GenBank/DDBJ databases">
        <title>The genome of Eucalyptus grandis.</title>
        <authorList>
            <person name="Schmutz J."/>
            <person name="Hayes R."/>
            <person name="Myburg A."/>
            <person name="Tuskan G."/>
            <person name="Grattapaglia D."/>
            <person name="Rokhsar D.S."/>
        </authorList>
    </citation>
    <scope>NUCLEOTIDE SEQUENCE</scope>
    <source>
        <tissue evidence="3">Leaf extractions</tissue>
    </source>
</reference>
<name>A0A059CDR3_EUCGR</name>
<accession>A0A059CDR3</accession>
<dbReference type="AlphaFoldDB" id="A0A059CDR3"/>
<evidence type="ECO:0000313" key="3">
    <source>
        <dbReference type="EMBL" id="KCW76598.1"/>
    </source>
</evidence>
<proteinExistence type="predicted"/>
<dbReference type="Gramene" id="KCW76598">
    <property type="protein sequence ID" value="KCW76598"/>
    <property type="gene ID" value="EUGRSUZ_D00980"/>
</dbReference>
<dbReference type="EMBL" id="KK198756">
    <property type="protein sequence ID" value="KCW76598.1"/>
    <property type="molecule type" value="Genomic_DNA"/>
</dbReference>
<feature type="transmembrane region" description="Helical" evidence="2">
    <location>
        <begin position="42"/>
        <end position="67"/>
    </location>
</feature>
<organism evidence="3">
    <name type="scientific">Eucalyptus grandis</name>
    <name type="common">Flooded gum</name>
    <dbReference type="NCBI Taxonomy" id="71139"/>
    <lineage>
        <taxon>Eukaryota</taxon>
        <taxon>Viridiplantae</taxon>
        <taxon>Streptophyta</taxon>
        <taxon>Embryophyta</taxon>
        <taxon>Tracheophyta</taxon>
        <taxon>Spermatophyta</taxon>
        <taxon>Magnoliopsida</taxon>
        <taxon>eudicotyledons</taxon>
        <taxon>Gunneridae</taxon>
        <taxon>Pentapetalae</taxon>
        <taxon>rosids</taxon>
        <taxon>malvids</taxon>
        <taxon>Myrtales</taxon>
        <taxon>Myrtaceae</taxon>
        <taxon>Myrtoideae</taxon>
        <taxon>Eucalypteae</taxon>
        <taxon>Eucalyptus</taxon>
    </lineage>
</organism>
<keyword evidence="2" id="KW-1133">Transmembrane helix</keyword>
<keyword evidence="2" id="KW-0812">Transmembrane</keyword>
<dbReference type="InParanoid" id="A0A059CDR3"/>
<protein>
    <recommendedName>
        <fullName evidence="4">Transmembrane protein</fullName>
    </recommendedName>
</protein>
<gene>
    <name evidence="3" type="ORF">EUGRSUZ_D00980</name>
</gene>
<evidence type="ECO:0008006" key="4">
    <source>
        <dbReference type="Google" id="ProtNLM"/>
    </source>
</evidence>
<dbReference type="eggNOG" id="ENOG502S90I">
    <property type="taxonomic scope" value="Eukaryota"/>
</dbReference>
<dbReference type="FunCoup" id="A0A059CDR3">
    <property type="interactions" value="7"/>
</dbReference>
<feature type="region of interest" description="Disordered" evidence="1">
    <location>
        <begin position="78"/>
        <end position="116"/>
    </location>
</feature>
<feature type="transmembrane region" description="Helical" evidence="2">
    <location>
        <begin position="12"/>
        <end position="33"/>
    </location>
</feature>
<feature type="compositionally biased region" description="Low complexity" evidence="1">
    <location>
        <begin position="159"/>
        <end position="170"/>
    </location>
</feature>
<dbReference type="PANTHER" id="PTHR34964:SF14">
    <property type="entry name" value="MEMBRANE LIPOPROTEIN"/>
    <property type="match status" value="1"/>
</dbReference>
<feature type="compositionally biased region" description="Polar residues" evidence="1">
    <location>
        <begin position="133"/>
        <end position="148"/>
    </location>
</feature>
<feature type="compositionally biased region" description="Basic and acidic residues" evidence="1">
    <location>
        <begin position="104"/>
        <end position="116"/>
    </location>
</feature>
<evidence type="ECO:0000256" key="1">
    <source>
        <dbReference type="SAM" id="MobiDB-lite"/>
    </source>
</evidence>
<dbReference type="PANTHER" id="PTHR34964">
    <property type="entry name" value="MEMBRANE LIPOPROTEIN-RELATED"/>
    <property type="match status" value="1"/>
</dbReference>
<dbReference type="OMA" id="DEGNQEH"/>